<dbReference type="GO" id="GO:0016887">
    <property type="term" value="F:ATP hydrolysis activity"/>
    <property type="evidence" value="ECO:0007669"/>
    <property type="project" value="InterPro"/>
</dbReference>
<dbReference type="GO" id="GO:0015421">
    <property type="term" value="F:ABC-type oligopeptide transporter activity"/>
    <property type="evidence" value="ECO:0007669"/>
    <property type="project" value="TreeGrafter"/>
</dbReference>
<dbReference type="RefSeq" id="WP_126548665.1">
    <property type="nucleotide sequence ID" value="NZ_BIFS01000001.1"/>
</dbReference>
<dbReference type="SUPFAM" id="SSF90123">
    <property type="entry name" value="ABC transporter transmembrane region"/>
    <property type="match status" value="1"/>
</dbReference>
<dbReference type="Pfam" id="PF00005">
    <property type="entry name" value="ABC_tran"/>
    <property type="match status" value="1"/>
</dbReference>
<dbReference type="Pfam" id="PF00664">
    <property type="entry name" value="ABC_membrane"/>
    <property type="match status" value="1"/>
</dbReference>
<keyword evidence="5" id="KW-0547">Nucleotide-binding</keyword>
<evidence type="ECO:0000256" key="7">
    <source>
        <dbReference type="ARBA" id="ARBA00022989"/>
    </source>
</evidence>
<gene>
    <name evidence="12" type="ORF">KDK_06540</name>
</gene>
<comment type="caution">
    <text evidence="12">The sequence shown here is derived from an EMBL/GenBank/DDBJ whole genome shotgun (WGS) entry which is preliminary data.</text>
</comment>
<feature type="domain" description="ABC transporter" evidence="10">
    <location>
        <begin position="339"/>
        <end position="573"/>
    </location>
</feature>
<name>A0A402ACN0_9CHLR</name>
<dbReference type="Gene3D" id="3.40.50.300">
    <property type="entry name" value="P-loop containing nucleotide triphosphate hydrolases"/>
    <property type="match status" value="1"/>
</dbReference>
<dbReference type="Proteomes" id="UP000287188">
    <property type="component" value="Unassembled WGS sequence"/>
</dbReference>
<dbReference type="GO" id="GO:0005886">
    <property type="term" value="C:plasma membrane"/>
    <property type="evidence" value="ECO:0007669"/>
    <property type="project" value="UniProtKB-SubCell"/>
</dbReference>
<evidence type="ECO:0000256" key="2">
    <source>
        <dbReference type="ARBA" id="ARBA00022448"/>
    </source>
</evidence>
<keyword evidence="4 9" id="KW-0812">Transmembrane</keyword>
<feature type="transmembrane region" description="Helical" evidence="9">
    <location>
        <begin position="165"/>
        <end position="185"/>
    </location>
</feature>
<feature type="domain" description="ABC transmembrane type-1" evidence="11">
    <location>
        <begin position="24"/>
        <end position="306"/>
    </location>
</feature>
<dbReference type="SMART" id="SM00382">
    <property type="entry name" value="AAA"/>
    <property type="match status" value="1"/>
</dbReference>
<proteinExistence type="predicted"/>
<dbReference type="PANTHER" id="PTHR43394:SF1">
    <property type="entry name" value="ATP-BINDING CASSETTE SUB-FAMILY B MEMBER 10, MITOCHONDRIAL"/>
    <property type="match status" value="1"/>
</dbReference>
<dbReference type="Gene3D" id="1.20.1560.10">
    <property type="entry name" value="ABC transporter type 1, transmembrane domain"/>
    <property type="match status" value="1"/>
</dbReference>
<feature type="transmembrane region" description="Helical" evidence="9">
    <location>
        <begin position="138"/>
        <end position="159"/>
    </location>
</feature>
<dbReference type="GO" id="GO:0004386">
    <property type="term" value="F:helicase activity"/>
    <property type="evidence" value="ECO:0007669"/>
    <property type="project" value="UniProtKB-KW"/>
</dbReference>
<dbReference type="EMBL" id="BIFS01000001">
    <property type="protein sequence ID" value="GCE16854.1"/>
    <property type="molecule type" value="Genomic_DNA"/>
</dbReference>
<evidence type="ECO:0000259" key="11">
    <source>
        <dbReference type="PROSITE" id="PS50929"/>
    </source>
</evidence>
<evidence type="ECO:0000259" key="10">
    <source>
        <dbReference type="PROSITE" id="PS50893"/>
    </source>
</evidence>
<dbReference type="SUPFAM" id="SSF52540">
    <property type="entry name" value="P-loop containing nucleoside triphosphate hydrolases"/>
    <property type="match status" value="1"/>
</dbReference>
<feature type="transmembrane region" description="Helical" evidence="9">
    <location>
        <begin position="59"/>
        <end position="84"/>
    </location>
</feature>
<evidence type="ECO:0000256" key="9">
    <source>
        <dbReference type="SAM" id="Phobius"/>
    </source>
</evidence>
<dbReference type="FunFam" id="3.40.50.300:FF:000299">
    <property type="entry name" value="ABC transporter ATP-binding protein/permease"/>
    <property type="match status" value="1"/>
</dbReference>
<dbReference type="PROSITE" id="PS50929">
    <property type="entry name" value="ABC_TM1F"/>
    <property type="match status" value="1"/>
</dbReference>
<feature type="transmembrane region" description="Helical" evidence="9">
    <location>
        <begin position="21"/>
        <end position="39"/>
    </location>
</feature>
<keyword evidence="12" id="KW-0378">Hydrolase</keyword>
<keyword evidence="8 9" id="KW-0472">Membrane</keyword>
<dbReference type="InterPro" id="IPR011527">
    <property type="entry name" value="ABC1_TM_dom"/>
</dbReference>
<keyword evidence="12" id="KW-0347">Helicase</keyword>
<keyword evidence="3" id="KW-1003">Cell membrane</keyword>
<evidence type="ECO:0000256" key="8">
    <source>
        <dbReference type="ARBA" id="ARBA00023136"/>
    </source>
</evidence>
<dbReference type="OrthoDB" id="9769895at2"/>
<dbReference type="PANTHER" id="PTHR43394">
    <property type="entry name" value="ATP-DEPENDENT PERMEASE MDL1, MITOCHONDRIAL"/>
    <property type="match status" value="1"/>
</dbReference>
<dbReference type="InterPro" id="IPR036640">
    <property type="entry name" value="ABC1_TM_sf"/>
</dbReference>
<evidence type="ECO:0000313" key="12">
    <source>
        <dbReference type="EMBL" id="GCE16854.1"/>
    </source>
</evidence>
<organism evidence="12 13">
    <name type="scientific">Dictyobacter kobayashii</name>
    <dbReference type="NCBI Taxonomy" id="2014872"/>
    <lineage>
        <taxon>Bacteria</taxon>
        <taxon>Bacillati</taxon>
        <taxon>Chloroflexota</taxon>
        <taxon>Ktedonobacteria</taxon>
        <taxon>Ktedonobacterales</taxon>
        <taxon>Dictyobacteraceae</taxon>
        <taxon>Dictyobacter</taxon>
    </lineage>
</organism>
<evidence type="ECO:0000256" key="6">
    <source>
        <dbReference type="ARBA" id="ARBA00022840"/>
    </source>
</evidence>
<dbReference type="InterPro" id="IPR027417">
    <property type="entry name" value="P-loop_NTPase"/>
</dbReference>
<comment type="subcellular location">
    <subcellularLocation>
        <location evidence="1">Cell membrane</location>
        <topology evidence="1">Multi-pass membrane protein</topology>
    </subcellularLocation>
</comment>
<dbReference type="PROSITE" id="PS50893">
    <property type="entry name" value="ABC_TRANSPORTER_2"/>
    <property type="match status" value="1"/>
</dbReference>
<reference evidence="13" key="1">
    <citation type="submission" date="2018-12" db="EMBL/GenBank/DDBJ databases">
        <title>Tengunoibacter tsumagoiensis gen. nov., sp. nov., Dictyobacter kobayashii sp. nov., D. alpinus sp. nov., and D. joshuensis sp. nov. and description of Dictyobacteraceae fam. nov. within the order Ktedonobacterales isolated from Tengu-no-mugimeshi.</title>
        <authorList>
            <person name="Wang C.M."/>
            <person name="Zheng Y."/>
            <person name="Sakai Y."/>
            <person name="Toyoda A."/>
            <person name="Minakuchi Y."/>
            <person name="Abe K."/>
            <person name="Yokota A."/>
            <person name="Yabe S."/>
        </authorList>
    </citation>
    <scope>NUCLEOTIDE SEQUENCE [LARGE SCALE GENOMIC DNA]</scope>
    <source>
        <strain evidence="13">Uno11</strain>
    </source>
</reference>
<dbReference type="InterPro" id="IPR003593">
    <property type="entry name" value="AAA+_ATPase"/>
</dbReference>
<evidence type="ECO:0000313" key="13">
    <source>
        <dbReference type="Proteomes" id="UP000287188"/>
    </source>
</evidence>
<sequence>MRVPLKDYRELLWRYLAPQHIRVFLLGLLLCADIILQLINPQFLRTFIDTITASGPQPFLLGLAILFMVVALIQQLITIAATYISERLGWSATNALRADLALHLVRMDMSFHKTHTPGELIERVDGDVTNMANFFSQFVIKILGGLLLLAGILAVLWYTEWHVGLALSIFAVVALVAINSARGIAIKPWKAFRQVSAELFGFLEERLRGTEDIRSNGAQPYIMRRLYMLTRERLRSGTRARLLSSIPWSLPILFFAVAYIIAFTLIAWLYSTKSISLGIAFLIYYYTQQLSQPIMMISNQLDDFQKASAGIVRVQELMSTHSQLKDGPGTPLPAGPLSVDFEQVQFGYGEEDMVLKNVSFHLNPGEVLGLLGRTGSGKTTITRLLFRLYDPAVGILKLGGVDISQASMADLRRHIGIVTQDVQLFHATVRDNLTLFDTSIADTRILQALQDLGLTDWFDKLSDGLDTMLAANGGGLSAGEAQLLAFTRVFLHDPGLIIMDEASSRLDPATEQLIEQAVDKLLSGRTGIIIAHRLGTVKRADTILIMDAGQIAEYGKRSALQADTASHFAQLLLTAHEAEVLA</sequence>
<feature type="transmembrane region" description="Helical" evidence="9">
    <location>
        <begin position="242"/>
        <end position="261"/>
    </location>
</feature>
<evidence type="ECO:0000256" key="5">
    <source>
        <dbReference type="ARBA" id="ARBA00022741"/>
    </source>
</evidence>
<protein>
    <submittedName>
        <fullName evidence="12">Helicase</fullName>
    </submittedName>
</protein>
<dbReference type="GO" id="GO:0005524">
    <property type="term" value="F:ATP binding"/>
    <property type="evidence" value="ECO:0007669"/>
    <property type="project" value="UniProtKB-KW"/>
</dbReference>
<dbReference type="AlphaFoldDB" id="A0A402ACN0"/>
<evidence type="ECO:0000256" key="3">
    <source>
        <dbReference type="ARBA" id="ARBA00022475"/>
    </source>
</evidence>
<keyword evidence="7 9" id="KW-1133">Transmembrane helix</keyword>
<dbReference type="InterPro" id="IPR003439">
    <property type="entry name" value="ABC_transporter-like_ATP-bd"/>
</dbReference>
<evidence type="ECO:0000256" key="1">
    <source>
        <dbReference type="ARBA" id="ARBA00004651"/>
    </source>
</evidence>
<evidence type="ECO:0000256" key="4">
    <source>
        <dbReference type="ARBA" id="ARBA00022692"/>
    </source>
</evidence>
<keyword evidence="6" id="KW-0067">ATP-binding</keyword>
<accession>A0A402ACN0</accession>
<dbReference type="InterPro" id="IPR039421">
    <property type="entry name" value="Type_1_exporter"/>
</dbReference>
<keyword evidence="2" id="KW-0813">Transport</keyword>
<dbReference type="CDD" id="cd07346">
    <property type="entry name" value="ABC_6TM_exporters"/>
    <property type="match status" value="1"/>
</dbReference>
<keyword evidence="13" id="KW-1185">Reference proteome</keyword>